<name>A0A1H3XVI2_XYLRU</name>
<gene>
    <name evidence="1" type="ORF">SAMN05216462_0349</name>
</gene>
<dbReference type="AlphaFoldDB" id="A0A1H3XVI2"/>
<evidence type="ECO:0000313" key="1">
    <source>
        <dbReference type="EMBL" id="SEA02518.1"/>
    </source>
</evidence>
<protein>
    <submittedName>
        <fullName evidence="1">Uncharacterized protein</fullName>
    </submittedName>
</protein>
<evidence type="ECO:0000313" key="2">
    <source>
        <dbReference type="Proteomes" id="UP000182257"/>
    </source>
</evidence>
<accession>A0A1H3XVI2</accession>
<organism evidence="1 2">
    <name type="scientific">Xylanibacter ruminicola</name>
    <name type="common">Prevotella ruminicola</name>
    <dbReference type="NCBI Taxonomy" id="839"/>
    <lineage>
        <taxon>Bacteria</taxon>
        <taxon>Pseudomonadati</taxon>
        <taxon>Bacteroidota</taxon>
        <taxon>Bacteroidia</taxon>
        <taxon>Bacteroidales</taxon>
        <taxon>Prevotellaceae</taxon>
        <taxon>Xylanibacter</taxon>
    </lineage>
</organism>
<dbReference type="EMBL" id="FNRF01000001">
    <property type="protein sequence ID" value="SEA02518.1"/>
    <property type="molecule type" value="Genomic_DNA"/>
</dbReference>
<proteinExistence type="predicted"/>
<dbReference type="Proteomes" id="UP000182257">
    <property type="component" value="Unassembled WGS sequence"/>
</dbReference>
<sequence>MKRVRKIFYIVWTLTLILLLNVSCKHIPTKPLVEYDSEDTKILIIQTDTAAHDSAYISIGNVYKKVLPIKDTTNISVREALKSLNQIEVAYQLATQNYQFEINVHTTRTNDTTFIYKYRPFDIKPINVAQVVSGQCRGLCDVNYKRDYHGKIRQWIFKNDLTPDSAIIERTNSILRQFNYSGKNEYSAKNEATPIVTSLSGMNFKFNAQLEGEYFYLYAYPSQSGTPIKSFVESKITKGLVDAHKSVNEVFSCSNSGGSGPNVIFLIGIDKNWKYVALPVGIVVIDDIAPHINAIGHAPTRYRGLLGYSNYSNYSNTSSPSWPRYVTLKSQNMQINIPDVSGLTSSVSVSYGNFEGNDYFGYNIPFYISVNGDVKSITIGSHKLDAHSIKNGECIRLHMKKLHIGDNSIPLSAIDSRGNIATSSLSIPIVSIRNNSSYHDNDDYDDLEDRISDLESRMEDLE</sequence>
<reference evidence="1 2" key="1">
    <citation type="submission" date="2016-10" db="EMBL/GenBank/DDBJ databases">
        <authorList>
            <person name="de Groot N.N."/>
        </authorList>
    </citation>
    <scope>NUCLEOTIDE SEQUENCE [LARGE SCALE GENOMIC DNA]</scope>
    <source>
        <strain evidence="1 2">D31d</strain>
    </source>
</reference>